<sequence length="39" mass="4549">MRQGRHEYMFVVDGEWMTDNNAAFYVDDGFGNQNAVLHL</sequence>
<evidence type="ECO:0000259" key="1">
    <source>
        <dbReference type="Pfam" id="PF16561"/>
    </source>
</evidence>
<name>A0ABV6YJ43_UNCEI</name>
<dbReference type="InterPro" id="IPR014756">
    <property type="entry name" value="Ig_E-set"/>
</dbReference>
<dbReference type="Pfam" id="PF16561">
    <property type="entry name" value="AMPK1_CBM"/>
    <property type="match status" value="1"/>
</dbReference>
<comment type="caution">
    <text evidence="2">The sequence shown here is derived from an EMBL/GenBank/DDBJ whole genome shotgun (WGS) entry which is preliminary data.</text>
</comment>
<evidence type="ECO:0000313" key="3">
    <source>
        <dbReference type="Proteomes" id="UP001593833"/>
    </source>
</evidence>
<dbReference type="InterPro" id="IPR013783">
    <property type="entry name" value="Ig-like_fold"/>
</dbReference>
<dbReference type="Proteomes" id="UP001593833">
    <property type="component" value="Unassembled WGS sequence"/>
</dbReference>
<reference evidence="2 3" key="1">
    <citation type="submission" date="2024-09" db="EMBL/GenBank/DDBJ databases">
        <authorList>
            <person name="D'Angelo T."/>
        </authorList>
    </citation>
    <scope>NUCLEOTIDE SEQUENCE [LARGE SCALE GENOMIC DNA]</scope>
    <source>
        <strain evidence="2">SAG AM-320-E07</strain>
    </source>
</reference>
<evidence type="ECO:0000313" key="2">
    <source>
        <dbReference type="EMBL" id="MFC1572325.1"/>
    </source>
</evidence>
<keyword evidence="3" id="KW-1185">Reference proteome</keyword>
<gene>
    <name evidence="2" type="ORF">ACFL6M_01880</name>
</gene>
<dbReference type="SUPFAM" id="SSF81296">
    <property type="entry name" value="E set domains"/>
    <property type="match status" value="1"/>
</dbReference>
<protein>
    <submittedName>
        <fullName evidence="2">Glycogen-binding domain-containing protein</fullName>
    </submittedName>
</protein>
<organism evidence="2 3">
    <name type="scientific">Eiseniibacteriota bacterium</name>
    <dbReference type="NCBI Taxonomy" id="2212470"/>
    <lineage>
        <taxon>Bacteria</taxon>
        <taxon>Candidatus Eiseniibacteriota</taxon>
    </lineage>
</organism>
<accession>A0ABV6YJ43</accession>
<feature type="domain" description="AMP-activated protein kinase glycogen-binding" evidence="1">
    <location>
        <begin position="2"/>
        <end position="37"/>
    </location>
</feature>
<dbReference type="EMBL" id="JBHPKH010000011">
    <property type="protein sequence ID" value="MFC1572325.1"/>
    <property type="molecule type" value="Genomic_DNA"/>
</dbReference>
<dbReference type="Gene3D" id="2.60.40.10">
    <property type="entry name" value="Immunoglobulins"/>
    <property type="match status" value="1"/>
</dbReference>
<dbReference type="InterPro" id="IPR032640">
    <property type="entry name" value="AMPK1_CBM"/>
</dbReference>
<proteinExistence type="predicted"/>
<dbReference type="CDD" id="cd02859">
    <property type="entry name" value="E_set_AMPKbeta_like_N"/>
    <property type="match status" value="1"/>
</dbReference>